<proteinExistence type="predicted"/>
<protein>
    <recommendedName>
        <fullName evidence="6">Ankyrin repeat family protein</fullName>
    </recommendedName>
</protein>
<evidence type="ECO:0000256" key="1">
    <source>
        <dbReference type="ARBA" id="ARBA00022737"/>
    </source>
</evidence>
<dbReference type="Proteomes" id="UP000824890">
    <property type="component" value="Unassembled WGS sequence"/>
</dbReference>
<evidence type="ECO:0000256" key="2">
    <source>
        <dbReference type="ARBA" id="ARBA00023043"/>
    </source>
</evidence>
<evidence type="ECO:0000313" key="4">
    <source>
        <dbReference type="EMBL" id="KAH0927887.1"/>
    </source>
</evidence>
<accession>A0ABQ8DEU9</accession>
<evidence type="ECO:0000313" key="5">
    <source>
        <dbReference type="Proteomes" id="UP000824890"/>
    </source>
</evidence>
<comment type="caution">
    <text evidence="4">The sequence shown here is derived from an EMBL/GenBank/DDBJ whole genome shotgun (WGS) entry which is preliminary data.</text>
</comment>
<dbReference type="Pfam" id="PF12796">
    <property type="entry name" value="Ank_2"/>
    <property type="match status" value="1"/>
</dbReference>
<dbReference type="InterPro" id="IPR036770">
    <property type="entry name" value="Ankyrin_rpt-contain_sf"/>
</dbReference>
<feature type="repeat" description="ANK" evidence="3">
    <location>
        <begin position="193"/>
        <end position="225"/>
    </location>
</feature>
<gene>
    <name evidence="4" type="ORF">HID58_020143</name>
</gene>
<feature type="repeat" description="ANK" evidence="3">
    <location>
        <begin position="227"/>
        <end position="249"/>
    </location>
</feature>
<dbReference type="PANTHER" id="PTHR24126">
    <property type="entry name" value="ANKYRIN REPEAT, PH AND SEC7 DOMAIN CONTAINING PROTEIN SECG-RELATED"/>
    <property type="match status" value="1"/>
</dbReference>
<reference evidence="4 5" key="1">
    <citation type="submission" date="2021-05" db="EMBL/GenBank/DDBJ databases">
        <title>Genome Assembly of Synthetic Allotetraploid Brassica napus Reveals Homoeologous Exchanges between Subgenomes.</title>
        <authorList>
            <person name="Davis J.T."/>
        </authorList>
    </citation>
    <scope>NUCLEOTIDE SEQUENCE [LARGE SCALE GENOMIC DNA]</scope>
    <source>
        <strain evidence="5">cv. Da-Ae</strain>
        <tissue evidence="4">Seedling</tissue>
    </source>
</reference>
<dbReference type="InterPro" id="IPR002110">
    <property type="entry name" value="Ankyrin_rpt"/>
</dbReference>
<dbReference type="PROSITE" id="PS50088">
    <property type="entry name" value="ANK_REPEAT"/>
    <property type="match status" value="2"/>
</dbReference>
<organism evidence="4 5">
    <name type="scientific">Brassica napus</name>
    <name type="common">Rape</name>
    <dbReference type="NCBI Taxonomy" id="3708"/>
    <lineage>
        <taxon>Eukaryota</taxon>
        <taxon>Viridiplantae</taxon>
        <taxon>Streptophyta</taxon>
        <taxon>Embryophyta</taxon>
        <taxon>Tracheophyta</taxon>
        <taxon>Spermatophyta</taxon>
        <taxon>Magnoliopsida</taxon>
        <taxon>eudicotyledons</taxon>
        <taxon>Gunneridae</taxon>
        <taxon>Pentapetalae</taxon>
        <taxon>rosids</taxon>
        <taxon>malvids</taxon>
        <taxon>Brassicales</taxon>
        <taxon>Brassicaceae</taxon>
        <taxon>Brassiceae</taxon>
        <taxon>Brassica</taxon>
    </lineage>
</organism>
<keyword evidence="2 3" id="KW-0040">ANK repeat</keyword>
<dbReference type="Gene3D" id="1.25.40.20">
    <property type="entry name" value="Ankyrin repeat-containing domain"/>
    <property type="match status" value="1"/>
</dbReference>
<dbReference type="PANTHER" id="PTHR24126:SF43">
    <property type="entry name" value="ANKYRIN REPEAT FAMILY PROTEIN"/>
    <property type="match status" value="1"/>
</dbReference>
<keyword evidence="1" id="KW-0677">Repeat</keyword>
<name>A0ABQ8DEU9_BRANA</name>
<dbReference type="Pfam" id="PF00023">
    <property type="entry name" value="Ank"/>
    <property type="match status" value="1"/>
</dbReference>
<dbReference type="SMART" id="SM00248">
    <property type="entry name" value="ANK"/>
    <property type="match status" value="6"/>
</dbReference>
<sequence>MPPPIFPLRWESTGDQWWYASPIDCAAANGLYDVVIELLHHDTNLLVKLTSLRRIRRLETVWDDDGDGDNSSSQVALNRSRVARRLLEECEIGNGDNSLIRAGYGGWLLYTAASAGDLGFVKKLLERDPLLVFGEGEYGVTDVLYAAARGRNDDEEMVKRGVHSAARGGHVAILEEFLLSGKYDAVLGLRDAHGSTLLHSASCRGQIKVVKYLITKYDSIMAIKDSHGNTALHIAAYKGHLAVMEALINESPPLISAVNNEGDTCLHMVVSGFAASGFKRLDRQMELLKKLISGGGSLSVDFSKIVNVRNGNGRTVVHLAVMDVLNTVRLDVVEILLRVPGVDLNVADIDGMTPVDLLERQTPRTAVSDLLIKRLKSAGGRSNGGCEKVIPFREERYGFCGSPGTAFEISDSEIFLFTAARTDHHTASNAEMSPDRESLDGISECSTEMTTHSKRKRSTGARLKLLLRWAKKEETEENRRFSRDDNNNRRVLPLREMYSRSMSPSEVGNRGRAFPMRTESGDLPSLSVRLKFTEGLMKGVVVQESPRFVFSPPVVSDYSGAPSSACTSPFQTVSSELERKTPAVKKQRSFVNRYLCFSGKGLAIDGSSEMSTRLRPRSFKRVMSLSCALREMYSRSRSPSEMGNRGRAFPLRTESGDLPSLSVRLKFTGISEFCVLASGGLALDGSSEMSNGSGHRLRHRSFKRVMSLVS</sequence>
<dbReference type="EMBL" id="JAGKQM010000005">
    <property type="protein sequence ID" value="KAH0927887.1"/>
    <property type="molecule type" value="Genomic_DNA"/>
</dbReference>
<evidence type="ECO:0008006" key="6">
    <source>
        <dbReference type="Google" id="ProtNLM"/>
    </source>
</evidence>
<keyword evidence="5" id="KW-1185">Reference proteome</keyword>
<dbReference type="PROSITE" id="PS50297">
    <property type="entry name" value="ANK_REP_REGION"/>
    <property type="match status" value="1"/>
</dbReference>
<evidence type="ECO:0000256" key="3">
    <source>
        <dbReference type="PROSITE-ProRule" id="PRU00023"/>
    </source>
</evidence>
<dbReference type="SUPFAM" id="SSF48403">
    <property type="entry name" value="Ankyrin repeat"/>
    <property type="match status" value="1"/>
</dbReference>